<dbReference type="SUPFAM" id="SSF55811">
    <property type="entry name" value="Nudix"/>
    <property type="match status" value="1"/>
</dbReference>
<evidence type="ECO:0000259" key="2">
    <source>
        <dbReference type="PROSITE" id="PS51462"/>
    </source>
</evidence>
<protein>
    <submittedName>
        <fullName evidence="3">NUDIX domain-containing protein</fullName>
    </submittedName>
</protein>
<evidence type="ECO:0000313" key="3">
    <source>
        <dbReference type="EMBL" id="MSA90908.1"/>
    </source>
</evidence>
<evidence type="ECO:0000256" key="1">
    <source>
        <dbReference type="ARBA" id="ARBA00005582"/>
    </source>
</evidence>
<evidence type="ECO:0000313" key="4">
    <source>
        <dbReference type="EMBL" id="MSC34639.1"/>
    </source>
</evidence>
<name>A0A6N7SBG6_9FIRM</name>
<dbReference type="InterPro" id="IPR000086">
    <property type="entry name" value="NUDIX_hydrolase_dom"/>
</dbReference>
<accession>A0A6N7SBG6</accession>
<dbReference type="CDD" id="cd03674">
    <property type="entry name" value="NUDIX_Hydrolase"/>
    <property type="match status" value="1"/>
</dbReference>
<comment type="similarity">
    <text evidence="1">Belongs to the Nudix hydrolase family.</text>
</comment>
<dbReference type="InterPro" id="IPR015797">
    <property type="entry name" value="NUDIX_hydrolase-like_dom_sf"/>
</dbReference>
<evidence type="ECO:0000313" key="6">
    <source>
        <dbReference type="Proteomes" id="UP000480929"/>
    </source>
</evidence>
<dbReference type="Proteomes" id="UP000433575">
    <property type="component" value="Unassembled WGS sequence"/>
</dbReference>
<dbReference type="EMBL" id="WKPI01000039">
    <property type="protein sequence ID" value="MSC34639.1"/>
    <property type="molecule type" value="Genomic_DNA"/>
</dbReference>
<dbReference type="Gene3D" id="3.90.79.10">
    <property type="entry name" value="Nucleoside Triphosphate Pyrophosphohydrolase"/>
    <property type="match status" value="1"/>
</dbReference>
<organism evidence="3 5">
    <name type="scientific">Holdemania massiliensis</name>
    <dbReference type="NCBI Taxonomy" id="1468449"/>
    <lineage>
        <taxon>Bacteria</taxon>
        <taxon>Bacillati</taxon>
        <taxon>Bacillota</taxon>
        <taxon>Erysipelotrichia</taxon>
        <taxon>Erysipelotrichales</taxon>
        <taxon>Erysipelotrichaceae</taxon>
        <taxon>Holdemania</taxon>
    </lineage>
</organism>
<reference evidence="5 6" key="1">
    <citation type="journal article" date="2019" name="Nat. Med.">
        <title>A library of human gut bacterial isolates paired with longitudinal multiomics data enables mechanistic microbiome research.</title>
        <authorList>
            <person name="Poyet M."/>
            <person name="Groussin M."/>
            <person name="Gibbons S.M."/>
            <person name="Avila-Pacheco J."/>
            <person name="Jiang X."/>
            <person name="Kearney S.M."/>
            <person name="Perrotta A.R."/>
            <person name="Berdy B."/>
            <person name="Zhao S."/>
            <person name="Lieberman T.D."/>
            <person name="Swanson P.K."/>
            <person name="Smith M."/>
            <person name="Roesemann S."/>
            <person name="Alexander J.E."/>
            <person name="Rich S.A."/>
            <person name="Livny J."/>
            <person name="Vlamakis H."/>
            <person name="Clish C."/>
            <person name="Bullock K."/>
            <person name="Deik A."/>
            <person name="Scott J."/>
            <person name="Pierce K.A."/>
            <person name="Xavier R.J."/>
            <person name="Alm E.J."/>
        </authorList>
    </citation>
    <scope>NUCLEOTIDE SEQUENCE [LARGE SCALE GENOMIC DNA]</scope>
    <source>
        <strain evidence="3 5">BIOML-A4</strain>
        <strain evidence="4 6">BIOML-A5</strain>
    </source>
</reference>
<proteinExistence type="inferred from homology"/>
<dbReference type="Pfam" id="PF00293">
    <property type="entry name" value="NUDIX"/>
    <property type="match status" value="1"/>
</dbReference>
<dbReference type="Proteomes" id="UP000480929">
    <property type="component" value="Unassembled WGS sequence"/>
</dbReference>
<evidence type="ECO:0000313" key="5">
    <source>
        <dbReference type="Proteomes" id="UP000433575"/>
    </source>
</evidence>
<dbReference type="EMBL" id="WKPJ01000037">
    <property type="protein sequence ID" value="MSA90908.1"/>
    <property type="molecule type" value="Genomic_DNA"/>
</dbReference>
<dbReference type="RefSeq" id="WP_154240336.1">
    <property type="nucleotide sequence ID" value="NZ_CALJPI010000201.1"/>
</dbReference>
<dbReference type="OrthoDB" id="9787880at2"/>
<dbReference type="PROSITE" id="PS51462">
    <property type="entry name" value="NUDIX"/>
    <property type="match status" value="1"/>
</dbReference>
<feature type="domain" description="Nudix hydrolase" evidence="2">
    <location>
        <begin position="43"/>
        <end position="185"/>
    </location>
</feature>
<dbReference type="PANTHER" id="PTHR43736:SF1">
    <property type="entry name" value="DIHYDRONEOPTERIN TRIPHOSPHATE DIPHOSPHATASE"/>
    <property type="match status" value="1"/>
</dbReference>
<sequence length="199" mass="22727">MQNKTWRDAIRSYIPFNEQEKTDKEQFLNYLDMDNVLTRENEEAHVSSSAWVMNEAMDQVLMAYHNIYQSYSWLGGHADGESDLFAVALREAKEESGITELTPFSREILALDVLPVPAHTKHGKPVKAHDHLNVTYLFIAPTDQKLTVKADENSAVAWIAVEALPQVVSEALMLPVYAKLIRRARQWKVEKEQGKEAEE</sequence>
<gene>
    <name evidence="4" type="ORF">GKD88_16040</name>
    <name evidence="3" type="ORF">GKE08_16365</name>
</gene>
<keyword evidence="6" id="KW-1185">Reference proteome</keyword>
<dbReference type="AlphaFoldDB" id="A0A6N7SBG6"/>
<comment type="caution">
    <text evidence="3">The sequence shown here is derived from an EMBL/GenBank/DDBJ whole genome shotgun (WGS) entry which is preliminary data.</text>
</comment>
<dbReference type="PANTHER" id="PTHR43736">
    <property type="entry name" value="ADP-RIBOSE PYROPHOSPHATASE"/>
    <property type="match status" value="1"/>
</dbReference>